<dbReference type="Gene3D" id="3.40.710.10">
    <property type="entry name" value="DD-peptidase/beta-lactamase superfamily"/>
    <property type="match status" value="1"/>
</dbReference>
<evidence type="ECO:0000256" key="1">
    <source>
        <dbReference type="ARBA" id="ARBA00003217"/>
    </source>
</evidence>
<dbReference type="GO" id="GO:0006508">
    <property type="term" value="P:proteolysis"/>
    <property type="evidence" value="ECO:0007669"/>
    <property type="project" value="UniProtKB-KW"/>
</dbReference>
<dbReference type="InterPro" id="IPR018044">
    <property type="entry name" value="Peptidase_S11"/>
</dbReference>
<evidence type="ECO:0000256" key="3">
    <source>
        <dbReference type="ARBA" id="ARBA00007164"/>
    </source>
</evidence>
<evidence type="ECO:0000256" key="8">
    <source>
        <dbReference type="ARBA" id="ARBA00022801"/>
    </source>
</evidence>
<keyword evidence="5 17" id="KW-0121">Carboxypeptidase</keyword>
<dbReference type="InterPro" id="IPR037167">
    <property type="entry name" value="Peptidase_S11_C_sf"/>
</dbReference>
<evidence type="ECO:0000256" key="4">
    <source>
        <dbReference type="ARBA" id="ARBA00012448"/>
    </source>
</evidence>
<dbReference type="InterPro" id="IPR012907">
    <property type="entry name" value="Peptidase_S11_C"/>
</dbReference>
<dbReference type="InterPro" id="IPR001967">
    <property type="entry name" value="Peptidase_S11_N"/>
</dbReference>
<keyword evidence="6" id="KW-0645">Protease</keyword>
<comment type="catalytic activity">
    <reaction evidence="12">
        <text>Preferential cleavage: (Ac)2-L-Lys-D-Ala-|-D-Ala. Also transpeptidation of peptidyl-alanyl moieties that are N-acyl substituents of D-alanine.</text>
        <dbReference type="EC" id="3.4.16.4"/>
    </reaction>
</comment>
<evidence type="ECO:0000313" key="18">
    <source>
        <dbReference type="Proteomes" id="UP000623269"/>
    </source>
</evidence>
<evidence type="ECO:0000313" key="17">
    <source>
        <dbReference type="EMBL" id="MBH1941492.1"/>
    </source>
</evidence>
<evidence type="ECO:0000256" key="12">
    <source>
        <dbReference type="ARBA" id="ARBA00034000"/>
    </source>
</evidence>
<dbReference type="SMART" id="SM00936">
    <property type="entry name" value="PBP5_C"/>
    <property type="match status" value="1"/>
</dbReference>
<evidence type="ECO:0000256" key="5">
    <source>
        <dbReference type="ARBA" id="ARBA00022645"/>
    </source>
</evidence>
<sequence>MIDPPENSEAREPTAEENDVVKDLNLRSLSALLMDADNNRVLYEENGYNEMAMASTTKIMTCIVTLENGNLSDEVTVSAYAAKMPDVQLNIRAGEKYYLKDLLYSLMLESHNDVAVAIAEHVGGSIEGFATMMNDKARSLDCNNTNFVTPNGLDAEGHYTTARDLAIIASYAIKNKDFIDITNTPSYQFKEITKGRGFSVSNKNRFLYMMDGAIGVKTGFTGRAGYCFVGAIKKPDKTLISVVLGCGWPPNRSLKWSETKKLMSYGINNYEKRQIFENVTLDPVYVDDGQVKFENLSLEGDLSLLMRKDEKVHIEYDIPDKLLAPVEANQIVGYATYYIDGKPYEKIPIYTTEAIKKIDYPFCLKKLLGLWSLQY</sequence>
<evidence type="ECO:0000256" key="13">
    <source>
        <dbReference type="PIRSR" id="PIRSR618044-1"/>
    </source>
</evidence>
<proteinExistence type="inferred from homology"/>
<keyword evidence="11" id="KW-0961">Cell wall biogenesis/degradation</keyword>
<gene>
    <name evidence="17" type="ORF">I5677_11365</name>
</gene>
<dbReference type="AlphaFoldDB" id="A0A8J7H3B0"/>
<dbReference type="EMBL" id="JAEAGR010000011">
    <property type="protein sequence ID" value="MBH1941492.1"/>
    <property type="molecule type" value="Genomic_DNA"/>
</dbReference>
<feature type="binding site" evidence="14">
    <location>
        <position position="217"/>
    </location>
    <ligand>
        <name>substrate</name>
    </ligand>
</feature>
<accession>A0A8J7H3B0</accession>
<dbReference type="InterPro" id="IPR015956">
    <property type="entry name" value="Peniciliin-bd_prot_C_sf"/>
</dbReference>
<dbReference type="SUPFAM" id="SSF56601">
    <property type="entry name" value="beta-lactamase/transpeptidase-like"/>
    <property type="match status" value="1"/>
</dbReference>
<evidence type="ECO:0000256" key="2">
    <source>
        <dbReference type="ARBA" id="ARBA00004752"/>
    </source>
</evidence>
<feature type="active site" evidence="13">
    <location>
        <position position="110"/>
    </location>
</feature>
<evidence type="ECO:0000256" key="6">
    <source>
        <dbReference type="ARBA" id="ARBA00022670"/>
    </source>
</evidence>
<keyword evidence="10" id="KW-0573">Peptidoglycan synthesis</keyword>
<dbReference type="UniPathway" id="UPA00219"/>
<dbReference type="GO" id="GO:0071555">
    <property type="term" value="P:cell wall organization"/>
    <property type="evidence" value="ECO:0007669"/>
    <property type="project" value="UniProtKB-KW"/>
</dbReference>
<dbReference type="InterPro" id="IPR012338">
    <property type="entry name" value="Beta-lactam/transpept-like"/>
</dbReference>
<evidence type="ECO:0000256" key="7">
    <source>
        <dbReference type="ARBA" id="ARBA00022729"/>
    </source>
</evidence>
<comment type="function">
    <text evidence="1">Removes C-terminal D-alanyl residues from sugar-peptide cell wall precursors.</text>
</comment>
<dbReference type="GO" id="GO:0009002">
    <property type="term" value="F:serine-type D-Ala-D-Ala carboxypeptidase activity"/>
    <property type="evidence" value="ECO:0007669"/>
    <property type="project" value="UniProtKB-EC"/>
</dbReference>
<feature type="domain" description="Peptidase S11 D-Ala-D-Ala carboxypeptidase A C-terminal" evidence="16">
    <location>
        <begin position="270"/>
        <end position="357"/>
    </location>
</feature>
<evidence type="ECO:0000256" key="9">
    <source>
        <dbReference type="ARBA" id="ARBA00022960"/>
    </source>
</evidence>
<feature type="active site" description="Acyl-ester intermediate" evidence="13">
    <location>
        <position position="55"/>
    </location>
</feature>
<dbReference type="GO" id="GO:0008360">
    <property type="term" value="P:regulation of cell shape"/>
    <property type="evidence" value="ECO:0007669"/>
    <property type="project" value="UniProtKB-KW"/>
</dbReference>
<dbReference type="SUPFAM" id="SSF69189">
    <property type="entry name" value="Penicillin-binding protein associated domain"/>
    <property type="match status" value="1"/>
</dbReference>
<reference evidence="17" key="1">
    <citation type="submission" date="2020-12" db="EMBL/GenBank/DDBJ databases">
        <title>M. sibirica DSM 26468T genome.</title>
        <authorList>
            <person name="Thieme N."/>
            <person name="Rettenmaier R."/>
            <person name="Zverlov V."/>
            <person name="Liebl W."/>
        </authorList>
    </citation>
    <scope>NUCLEOTIDE SEQUENCE</scope>
    <source>
        <strain evidence="17">DSM 26468</strain>
    </source>
</reference>
<protein>
    <recommendedName>
        <fullName evidence="4">serine-type D-Ala-D-Ala carboxypeptidase</fullName>
        <ecNumber evidence="4">3.4.16.4</ecNumber>
    </recommendedName>
</protein>
<keyword evidence="8" id="KW-0378">Hydrolase</keyword>
<organism evidence="17 18">
    <name type="scientific">Mobilitalea sibirica</name>
    <dbReference type="NCBI Taxonomy" id="1462919"/>
    <lineage>
        <taxon>Bacteria</taxon>
        <taxon>Bacillati</taxon>
        <taxon>Bacillota</taxon>
        <taxon>Clostridia</taxon>
        <taxon>Lachnospirales</taxon>
        <taxon>Lachnospiraceae</taxon>
        <taxon>Mobilitalea</taxon>
    </lineage>
</organism>
<dbReference type="Pfam" id="PF00768">
    <property type="entry name" value="Peptidase_S11"/>
    <property type="match status" value="1"/>
</dbReference>
<dbReference type="Proteomes" id="UP000623269">
    <property type="component" value="Unassembled WGS sequence"/>
</dbReference>
<dbReference type="PRINTS" id="PR00725">
    <property type="entry name" value="DADACBPTASE1"/>
</dbReference>
<name>A0A8J7H3B0_9FIRM</name>
<comment type="similarity">
    <text evidence="3 15">Belongs to the peptidase S11 family.</text>
</comment>
<comment type="caution">
    <text evidence="17">The sequence shown here is derived from an EMBL/GenBank/DDBJ whole genome shotgun (WGS) entry which is preliminary data.</text>
</comment>
<feature type="active site" description="Proton acceptor" evidence="13">
    <location>
        <position position="58"/>
    </location>
</feature>
<dbReference type="EC" id="3.4.16.4" evidence="4"/>
<evidence type="ECO:0000256" key="10">
    <source>
        <dbReference type="ARBA" id="ARBA00022984"/>
    </source>
</evidence>
<evidence type="ECO:0000256" key="11">
    <source>
        <dbReference type="ARBA" id="ARBA00023316"/>
    </source>
</evidence>
<keyword evidence="18" id="KW-1185">Reference proteome</keyword>
<dbReference type="Gene3D" id="2.60.410.10">
    <property type="entry name" value="D-Ala-D-Ala carboxypeptidase, C-terminal domain"/>
    <property type="match status" value="1"/>
</dbReference>
<evidence type="ECO:0000256" key="15">
    <source>
        <dbReference type="RuleBase" id="RU004016"/>
    </source>
</evidence>
<dbReference type="PANTHER" id="PTHR21581:SF33">
    <property type="entry name" value="D-ALANYL-D-ALANINE CARBOXYPEPTIDASE DACB"/>
    <property type="match status" value="1"/>
</dbReference>
<evidence type="ECO:0000256" key="14">
    <source>
        <dbReference type="PIRSR" id="PIRSR618044-2"/>
    </source>
</evidence>
<dbReference type="Pfam" id="PF07943">
    <property type="entry name" value="PBP5_C"/>
    <property type="match status" value="1"/>
</dbReference>
<keyword evidence="7" id="KW-0732">Signal</keyword>
<evidence type="ECO:0000259" key="16">
    <source>
        <dbReference type="SMART" id="SM00936"/>
    </source>
</evidence>
<dbReference type="GO" id="GO:0009252">
    <property type="term" value="P:peptidoglycan biosynthetic process"/>
    <property type="evidence" value="ECO:0007669"/>
    <property type="project" value="UniProtKB-UniPathway"/>
</dbReference>
<comment type="pathway">
    <text evidence="2">Cell wall biogenesis; peptidoglycan biosynthesis.</text>
</comment>
<keyword evidence="9" id="KW-0133">Cell shape</keyword>
<dbReference type="PANTHER" id="PTHR21581">
    <property type="entry name" value="D-ALANYL-D-ALANINE CARBOXYPEPTIDASE"/>
    <property type="match status" value="1"/>
</dbReference>